<name>A0A9D1CR51_9FIRM</name>
<gene>
    <name evidence="1" type="ORF">IAB73_10345</name>
</gene>
<reference evidence="1" key="2">
    <citation type="journal article" date="2021" name="PeerJ">
        <title>Extensive microbial diversity within the chicken gut microbiome revealed by metagenomics and culture.</title>
        <authorList>
            <person name="Gilroy R."/>
            <person name="Ravi A."/>
            <person name="Getino M."/>
            <person name="Pursley I."/>
            <person name="Horton D.L."/>
            <person name="Alikhan N.F."/>
            <person name="Baker D."/>
            <person name="Gharbi K."/>
            <person name="Hall N."/>
            <person name="Watson M."/>
            <person name="Adriaenssens E.M."/>
            <person name="Foster-Nyarko E."/>
            <person name="Jarju S."/>
            <person name="Secka A."/>
            <person name="Antonio M."/>
            <person name="Oren A."/>
            <person name="Chaudhuri R.R."/>
            <person name="La Ragione R."/>
            <person name="Hildebrand F."/>
            <person name="Pallen M.J."/>
        </authorList>
    </citation>
    <scope>NUCLEOTIDE SEQUENCE</scope>
    <source>
        <strain evidence="1">ChiSxjej2B14-6234</strain>
    </source>
</reference>
<sequence length="171" mass="19003">MQIVLPVLLLAALLIGMFWNAFPSQTDTAQAPSAEDANAALNALGQVEVFLPGEIELTAYHEKHTGIRNYCRLGAVALTQEQAEYLASLTWDGLPMPQDMREEILPAESDLFGEYALYAPLAAAAQEAGRYRLIDRSGMGPHDGCVYWTDQFTLLLWDEEANLLYFMSWDA</sequence>
<dbReference type="EMBL" id="DVFJ01000036">
    <property type="protein sequence ID" value="HIQ72591.1"/>
    <property type="molecule type" value="Genomic_DNA"/>
</dbReference>
<dbReference type="Proteomes" id="UP000886887">
    <property type="component" value="Unassembled WGS sequence"/>
</dbReference>
<protein>
    <submittedName>
        <fullName evidence="1">Uncharacterized protein</fullName>
    </submittedName>
</protein>
<dbReference type="AlphaFoldDB" id="A0A9D1CR51"/>
<evidence type="ECO:0000313" key="2">
    <source>
        <dbReference type="Proteomes" id="UP000886887"/>
    </source>
</evidence>
<proteinExistence type="predicted"/>
<reference evidence="1" key="1">
    <citation type="submission" date="2020-10" db="EMBL/GenBank/DDBJ databases">
        <authorList>
            <person name="Gilroy R."/>
        </authorList>
    </citation>
    <scope>NUCLEOTIDE SEQUENCE</scope>
    <source>
        <strain evidence="1">ChiSxjej2B14-6234</strain>
    </source>
</reference>
<organism evidence="1 2">
    <name type="scientific">Candidatus Onthenecus intestinigallinarum</name>
    <dbReference type="NCBI Taxonomy" id="2840875"/>
    <lineage>
        <taxon>Bacteria</taxon>
        <taxon>Bacillati</taxon>
        <taxon>Bacillota</taxon>
        <taxon>Clostridia</taxon>
        <taxon>Eubacteriales</taxon>
        <taxon>Candidatus Onthenecus</taxon>
    </lineage>
</organism>
<accession>A0A9D1CR51</accession>
<comment type="caution">
    <text evidence="1">The sequence shown here is derived from an EMBL/GenBank/DDBJ whole genome shotgun (WGS) entry which is preliminary data.</text>
</comment>
<evidence type="ECO:0000313" key="1">
    <source>
        <dbReference type="EMBL" id="HIQ72591.1"/>
    </source>
</evidence>